<evidence type="ECO:0000256" key="4">
    <source>
        <dbReference type="ARBA" id="ARBA00022729"/>
    </source>
</evidence>
<evidence type="ECO:0000256" key="5">
    <source>
        <dbReference type="ARBA" id="ARBA00022801"/>
    </source>
</evidence>
<dbReference type="Pfam" id="PF01915">
    <property type="entry name" value="Glyco_hydro_3_C"/>
    <property type="match status" value="1"/>
</dbReference>
<evidence type="ECO:0000256" key="7">
    <source>
        <dbReference type="ARBA" id="ARBA00023295"/>
    </source>
</evidence>
<name>A0A6J5TSZ5_PRUAR</name>
<dbReference type="Gene3D" id="2.60.40.10">
    <property type="entry name" value="Immunoglobulins"/>
    <property type="match status" value="1"/>
</dbReference>
<evidence type="ECO:0000256" key="3">
    <source>
        <dbReference type="ARBA" id="ARBA00022525"/>
    </source>
</evidence>
<evidence type="ECO:0000259" key="9">
    <source>
        <dbReference type="SMART" id="SM01217"/>
    </source>
</evidence>
<dbReference type="GO" id="GO:0009505">
    <property type="term" value="C:plant-type cell wall"/>
    <property type="evidence" value="ECO:0007669"/>
    <property type="project" value="TreeGrafter"/>
</dbReference>
<evidence type="ECO:0000256" key="6">
    <source>
        <dbReference type="ARBA" id="ARBA00023180"/>
    </source>
</evidence>
<dbReference type="GO" id="GO:0005576">
    <property type="term" value="C:extracellular region"/>
    <property type="evidence" value="ECO:0007669"/>
    <property type="project" value="UniProtKB-SubCell"/>
</dbReference>
<protein>
    <recommendedName>
        <fullName evidence="9">Fibronectin type III-like domain-containing protein</fullName>
    </recommendedName>
</protein>
<dbReference type="GO" id="GO:0046556">
    <property type="term" value="F:alpha-L-arabinofuranosidase activity"/>
    <property type="evidence" value="ECO:0007669"/>
    <property type="project" value="TreeGrafter"/>
</dbReference>
<dbReference type="FunFam" id="3.20.20.300:FF:000004">
    <property type="entry name" value="probable beta-D-xylosidase 7"/>
    <property type="match status" value="1"/>
</dbReference>
<evidence type="ECO:0000313" key="11">
    <source>
        <dbReference type="Proteomes" id="UP000507222"/>
    </source>
</evidence>
<keyword evidence="3" id="KW-0964">Secreted</keyword>
<dbReference type="PANTHER" id="PTHR42721">
    <property type="entry name" value="SUGAR HYDROLASE-RELATED"/>
    <property type="match status" value="1"/>
</dbReference>
<dbReference type="InterPro" id="IPR026891">
    <property type="entry name" value="Fn3-like"/>
</dbReference>
<dbReference type="PANTHER" id="PTHR42721:SF3">
    <property type="entry name" value="BETA-D-XYLOSIDASE 5-RELATED"/>
    <property type="match status" value="1"/>
</dbReference>
<dbReference type="Pfam" id="PF14310">
    <property type="entry name" value="Fn3-like"/>
    <property type="match status" value="1"/>
</dbReference>
<dbReference type="SUPFAM" id="SSF52279">
    <property type="entry name" value="Beta-D-glucan exohydrolase, C-terminal domain"/>
    <property type="match status" value="1"/>
</dbReference>
<dbReference type="SUPFAM" id="SSF51445">
    <property type="entry name" value="(Trans)glycosidases"/>
    <property type="match status" value="1"/>
</dbReference>
<dbReference type="InterPro" id="IPR017853">
    <property type="entry name" value="GH"/>
</dbReference>
<gene>
    <name evidence="10" type="ORF">CURHAP_LOCUS9681</name>
</gene>
<evidence type="ECO:0000313" key="10">
    <source>
        <dbReference type="EMBL" id="CAB4267111.1"/>
    </source>
</evidence>
<keyword evidence="5" id="KW-0378">Hydrolase</keyword>
<dbReference type="SMART" id="SM01217">
    <property type="entry name" value="Fn3_like"/>
    <property type="match status" value="1"/>
</dbReference>
<comment type="subcellular location">
    <subcellularLocation>
        <location evidence="1">Secreted</location>
    </subcellularLocation>
</comment>
<keyword evidence="6" id="KW-0325">Glycoprotein</keyword>
<dbReference type="EMBL" id="CAEKDK010000001">
    <property type="protein sequence ID" value="CAB4267111.1"/>
    <property type="molecule type" value="Genomic_DNA"/>
</dbReference>
<feature type="signal peptide" evidence="8">
    <location>
        <begin position="1"/>
        <end position="28"/>
    </location>
</feature>
<evidence type="ECO:0000256" key="1">
    <source>
        <dbReference type="ARBA" id="ARBA00004613"/>
    </source>
</evidence>
<dbReference type="Proteomes" id="UP000507222">
    <property type="component" value="Unassembled WGS sequence"/>
</dbReference>
<dbReference type="GO" id="GO:0009044">
    <property type="term" value="F:xylan 1,4-beta-xylosidase activity"/>
    <property type="evidence" value="ECO:0007669"/>
    <property type="project" value="InterPro"/>
</dbReference>
<dbReference type="InterPro" id="IPR036881">
    <property type="entry name" value="Glyco_hydro_3_C_sf"/>
</dbReference>
<keyword evidence="7" id="KW-0326">Glycosidase</keyword>
<dbReference type="InterPro" id="IPR001764">
    <property type="entry name" value="Glyco_hydro_3_N"/>
</dbReference>
<dbReference type="InterPro" id="IPR013783">
    <property type="entry name" value="Ig-like_fold"/>
</dbReference>
<dbReference type="GO" id="GO:0031222">
    <property type="term" value="P:arabinan catabolic process"/>
    <property type="evidence" value="ECO:0007669"/>
    <property type="project" value="TreeGrafter"/>
</dbReference>
<dbReference type="Gene3D" id="3.20.20.300">
    <property type="entry name" value="Glycoside hydrolase, family 3, N-terminal domain"/>
    <property type="match status" value="1"/>
</dbReference>
<dbReference type="FunFam" id="3.40.50.1700:FF:000001">
    <property type="entry name" value="probable beta-D-xylosidase 2"/>
    <property type="match status" value="1"/>
</dbReference>
<dbReference type="AlphaFoldDB" id="A0A6J5TSZ5"/>
<feature type="chain" id="PRO_5026911963" description="Fibronectin type III-like domain-containing protein" evidence="8">
    <location>
        <begin position="29"/>
        <end position="781"/>
    </location>
</feature>
<dbReference type="PRINTS" id="PR00133">
    <property type="entry name" value="GLHYDRLASE3"/>
</dbReference>
<dbReference type="InterPro" id="IPR036962">
    <property type="entry name" value="Glyco_hydro_3_N_sf"/>
</dbReference>
<organism evidence="10 11">
    <name type="scientific">Prunus armeniaca</name>
    <name type="common">Apricot</name>
    <name type="synonym">Armeniaca vulgaris</name>
    <dbReference type="NCBI Taxonomy" id="36596"/>
    <lineage>
        <taxon>Eukaryota</taxon>
        <taxon>Viridiplantae</taxon>
        <taxon>Streptophyta</taxon>
        <taxon>Embryophyta</taxon>
        <taxon>Tracheophyta</taxon>
        <taxon>Spermatophyta</taxon>
        <taxon>Magnoliopsida</taxon>
        <taxon>eudicotyledons</taxon>
        <taxon>Gunneridae</taxon>
        <taxon>Pentapetalae</taxon>
        <taxon>rosids</taxon>
        <taxon>fabids</taxon>
        <taxon>Rosales</taxon>
        <taxon>Rosaceae</taxon>
        <taxon>Amygdaloideae</taxon>
        <taxon>Amygdaleae</taxon>
        <taxon>Prunus</taxon>
    </lineage>
</organism>
<reference evidence="10 11" key="1">
    <citation type="submission" date="2020-05" db="EMBL/GenBank/DDBJ databases">
        <authorList>
            <person name="Campoy J."/>
            <person name="Schneeberger K."/>
            <person name="Spophaly S."/>
        </authorList>
    </citation>
    <scope>NUCLEOTIDE SEQUENCE [LARGE SCALE GENOMIC DNA]</scope>
    <source>
        <strain evidence="10">PruArmRojPasFocal</strain>
    </source>
</reference>
<comment type="similarity">
    <text evidence="2">Belongs to the glycosyl hydrolase 3 family.</text>
</comment>
<evidence type="ECO:0000256" key="8">
    <source>
        <dbReference type="SAM" id="SignalP"/>
    </source>
</evidence>
<evidence type="ECO:0000256" key="2">
    <source>
        <dbReference type="ARBA" id="ARBA00005336"/>
    </source>
</evidence>
<accession>A0A6J5TSZ5</accession>
<dbReference type="Gene3D" id="3.40.50.1700">
    <property type="entry name" value="Glycoside hydrolase family 3 C-terminal domain"/>
    <property type="match status" value="1"/>
</dbReference>
<proteinExistence type="inferred from homology"/>
<feature type="domain" description="Fibronectin type III-like" evidence="9">
    <location>
        <begin position="704"/>
        <end position="774"/>
    </location>
</feature>
<dbReference type="Pfam" id="PF00933">
    <property type="entry name" value="Glyco_hydro_3"/>
    <property type="match status" value="1"/>
</dbReference>
<dbReference type="InterPro" id="IPR044993">
    <property type="entry name" value="BXL"/>
</dbReference>
<dbReference type="GO" id="GO:0045493">
    <property type="term" value="P:xylan catabolic process"/>
    <property type="evidence" value="ECO:0007669"/>
    <property type="project" value="InterPro"/>
</dbReference>
<dbReference type="InterPro" id="IPR002772">
    <property type="entry name" value="Glyco_hydro_3_C"/>
</dbReference>
<keyword evidence="4 8" id="KW-0732">Signal</keyword>
<sequence>MKLQALTPPTPIFFFFFFTTLLFYPTQSTQPPYACDSSQPSTSSYPFCKTALPINQRVQDLVSRLTLDEKISQLVNSAPPIPRLGIPSYEWWSEALHGVADVGKGINLYGTISNATSFPQVILTAASFNEHLWYRIGQVIGTEARALYNAGQATGMTFWAPNINIFRDPRWGRGQETPGEDPLVVGKYAVSYVRGVQGDSFEGGKLKVGGRLQASACCKHFTAYDLDNWKSVTRFGFDARVSEQDLADTYQPPFKSCVQQGQASGIMCAYNRVNGVPSCADYNLLTKVARGQWDFHGYITSDCDAVSIIRDVQGYAKTPEDAVGDVLKAGMDVNCGSYLKDHTKSAVQQKKLDVSEIDRALHSLFSIRMRLGLFDGSPLEQPYGNIGPDQACSKEHQALALEAAQDGIVLLKNSGRLLPLPKSKAISLAVIGPNANASETLLGNYHGRPCKSITPLKALQGYAKYTNYEAGCDTVKCPQATINKAVEAAKAADYVVLIMGLDQSQEREAHDRRHLGLPGKQQELISSVAKAAKKPVILVILSGGPVDITPAKYDKKIGGIFWAGYPGEAGGIALAEIIFGDHNPGGRLPVTWYTQDYVKIPMTDMRMRPDTKTGYPGRTYRFYKGGNVYDFGFGLSYSNYIYEFASAIAQNKLYLNESSISSKVKSSDSGRFRLVPDLSEEFCEKKKFPVRVAVKNHGEMVGKHPVLLFVGQKNPNNGSPMKQLVGFKSVILSAGERAELEFILNPCEHLSHANEGGLMVVEEGSYFLQVGDVEYPLDIVV</sequence>